<organism evidence="1 2">
    <name type="scientific">Aeromicrobium choanae</name>
    <dbReference type="NCBI Taxonomy" id="1736691"/>
    <lineage>
        <taxon>Bacteria</taxon>
        <taxon>Bacillati</taxon>
        <taxon>Actinomycetota</taxon>
        <taxon>Actinomycetes</taxon>
        <taxon>Propionibacteriales</taxon>
        <taxon>Nocardioidaceae</taxon>
        <taxon>Aeromicrobium</taxon>
    </lineage>
</organism>
<protein>
    <recommendedName>
        <fullName evidence="3">DUF4012 domain-containing protein</fullName>
    </recommendedName>
</protein>
<dbReference type="Pfam" id="PF13196">
    <property type="entry name" value="DUF4012"/>
    <property type="match status" value="1"/>
</dbReference>
<dbReference type="AlphaFoldDB" id="A0A1T4Z1A1"/>
<reference evidence="2" key="1">
    <citation type="submission" date="2017-02" db="EMBL/GenBank/DDBJ databases">
        <authorList>
            <person name="Varghese N."/>
            <person name="Submissions S."/>
        </authorList>
    </citation>
    <scope>NUCLEOTIDE SEQUENCE [LARGE SCALE GENOMIC DNA]</scope>
    <source>
        <strain evidence="2">9H-4</strain>
    </source>
</reference>
<name>A0A1T4Z1A1_9ACTN</name>
<gene>
    <name evidence="1" type="ORF">SAMN06295964_1667</name>
</gene>
<sequence length="593" mass="63792">MVNRISRRSAVLWLSIGFALAVAGFALVPFVLEARSVASSLVRAQDSAVALKQQMASGDADGAAVTLRRMQADTERAHRVSRGGTWDLASRVPWLGRNVEAVQVTSAAIDDIAVRGLPPLVEAGSALSVDSFRPSDGRLDVKTLGTMAPAVSTAGDVLGENAERIRRIEAEGLVGPLVRPVLELQRQVEDANRSADAADRVMRLAVQSLGVEGAQHYLLAFQTNAEIRSTGGLAGAFVLLRTENGRITLSEQSAAGDLNLAADGTRLPDARLSRDERAAFGTIMGHDVRSTNISPDFPRVASIWAGRAERTYDVDIDGVISLDAVALSYVLRGIGAIEVDGDRLTADNAMSRLLNGVYVDHEDPEDQNEYFETATGRTFQAVMNGSGNWVKIVRALSEAASERRVQIWFRDPERQQVIARTPVAGEVAQPGSSPYVGLYITDSSQSKMQYHLRYDTRVKATTCSADRSQVIVVTTSFRNQFSGNPEKAPQSVTGRGNRTQKGNQLLTYRLLAPRGGQVVGFTIDGTDKPLASSDVTYQERAVQYGTLTIAPGDEISVTWRVRTAPGADADARYFETPGIATSSNDVKVPSACS</sequence>
<dbReference type="OrthoDB" id="3203519at2"/>
<dbReference type="STRING" id="1736691.SAMN06295964_1667"/>
<dbReference type="InterPro" id="IPR025101">
    <property type="entry name" value="DUF4012"/>
</dbReference>
<proteinExistence type="predicted"/>
<evidence type="ECO:0000313" key="1">
    <source>
        <dbReference type="EMBL" id="SKB07335.1"/>
    </source>
</evidence>
<dbReference type="RefSeq" id="WP_078699721.1">
    <property type="nucleotide sequence ID" value="NZ_LT796768.1"/>
</dbReference>
<accession>A0A1T4Z1A1</accession>
<keyword evidence="2" id="KW-1185">Reference proteome</keyword>
<dbReference type="EMBL" id="LT796768">
    <property type="protein sequence ID" value="SKB07335.1"/>
    <property type="molecule type" value="Genomic_DNA"/>
</dbReference>
<dbReference type="Proteomes" id="UP000191040">
    <property type="component" value="Chromosome I"/>
</dbReference>
<evidence type="ECO:0008006" key="3">
    <source>
        <dbReference type="Google" id="ProtNLM"/>
    </source>
</evidence>
<evidence type="ECO:0000313" key="2">
    <source>
        <dbReference type="Proteomes" id="UP000191040"/>
    </source>
</evidence>